<dbReference type="AlphaFoldDB" id="A0A2J6QHW6"/>
<evidence type="ECO:0000256" key="1">
    <source>
        <dbReference type="SAM" id="MobiDB-lite"/>
    </source>
</evidence>
<organism evidence="2 3">
    <name type="scientific">Hyaloscypha hepaticicola</name>
    <dbReference type="NCBI Taxonomy" id="2082293"/>
    <lineage>
        <taxon>Eukaryota</taxon>
        <taxon>Fungi</taxon>
        <taxon>Dikarya</taxon>
        <taxon>Ascomycota</taxon>
        <taxon>Pezizomycotina</taxon>
        <taxon>Leotiomycetes</taxon>
        <taxon>Helotiales</taxon>
        <taxon>Hyaloscyphaceae</taxon>
        <taxon>Hyaloscypha</taxon>
    </lineage>
</organism>
<dbReference type="EMBL" id="KZ613469">
    <property type="protein sequence ID" value="PMD25856.1"/>
    <property type="molecule type" value="Genomic_DNA"/>
</dbReference>
<gene>
    <name evidence="2" type="ORF">NA56DRAFT_387957</name>
</gene>
<accession>A0A2J6QHW6</accession>
<evidence type="ECO:0000313" key="2">
    <source>
        <dbReference type="EMBL" id="PMD25856.1"/>
    </source>
</evidence>
<keyword evidence="3" id="KW-1185">Reference proteome</keyword>
<feature type="region of interest" description="Disordered" evidence="1">
    <location>
        <begin position="61"/>
        <end position="91"/>
    </location>
</feature>
<reference evidence="2 3" key="1">
    <citation type="submission" date="2016-05" db="EMBL/GenBank/DDBJ databases">
        <title>A degradative enzymes factory behind the ericoid mycorrhizal symbiosis.</title>
        <authorList>
            <consortium name="DOE Joint Genome Institute"/>
            <person name="Martino E."/>
            <person name="Morin E."/>
            <person name="Grelet G."/>
            <person name="Kuo A."/>
            <person name="Kohler A."/>
            <person name="Daghino S."/>
            <person name="Barry K."/>
            <person name="Choi C."/>
            <person name="Cichocki N."/>
            <person name="Clum A."/>
            <person name="Copeland A."/>
            <person name="Hainaut M."/>
            <person name="Haridas S."/>
            <person name="Labutti K."/>
            <person name="Lindquist E."/>
            <person name="Lipzen A."/>
            <person name="Khouja H.-R."/>
            <person name="Murat C."/>
            <person name="Ohm R."/>
            <person name="Olson A."/>
            <person name="Spatafora J."/>
            <person name="Veneault-Fourrey C."/>
            <person name="Henrissat B."/>
            <person name="Grigoriev I."/>
            <person name="Martin F."/>
            <person name="Perotto S."/>
        </authorList>
    </citation>
    <scope>NUCLEOTIDE SEQUENCE [LARGE SCALE GENOMIC DNA]</scope>
    <source>
        <strain evidence="2 3">UAMH 7357</strain>
    </source>
</reference>
<proteinExistence type="predicted"/>
<dbReference type="Proteomes" id="UP000235672">
    <property type="component" value="Unassembled WGS sequence"/>
</dbReference>
<sequence>MDIMYSAQLYIHLIPLFLCTKPQYPDHHMPHQTAFDQFRVKFSIHCAIDPNLLAPKTARCQANSLPSPSEPHCSSLPQQAHTNNLRHHSSS</sequence>
<protein>
    <submittedName>
        <fullName evidence="2">Uncharacterized protein</fullName>
    </submittedName>
</protein>
<evidence type="ECO:0000313" key="3">
    <source>
        <dbReference type="Proteomes" id="UP000235672"/>
    </source>
</evidence>
<name>A0A2J6QHW6_9HELO</name>